<reference evidence="2 3" key="1">
    <citation type="submission" date="2019-12" db="EMBL/GenBank/DDBJ databases">
        <title>Whole genome sequencing of endophytic Actinobacterium Micromonospora sp. MPMI6T.</title>
        <authorList>
            <person name="Evv R."/>
            <person name="Podile A.R."/>
        </authorList>
    </citation>
    <scope>NUCLEOTIDE SEQUENCE [LARGE SCALE GENOMIC DNA]</scope>
    <source>
        <strain evidence="2 3">MPMI6</strain>
    </source>
</reference>
<evidence type="ECO:0000256" key="1">
    <source>
        <dbReference type="ARBA" id="ARBA00023002"/>
    </source>
</evidence>
<dbReference type="PRINTS" id="PR00081">
    <property type="entry name" value="GDHRDH"/>
</dbReference>
<dbReference type="RefSeq" id="WP_208812298.1">
    <property type="nucleotide sequence ID" value="NZ_WVUH01000041.1"/>
</dbReference>
<protein>
    <submittedName>
        <fullName evidence="2">SDR family NAD(P)-dependent oxidoreductase</fullName>
    </submittedName>
</protein>
<dbReference type="Pfam" id="PF00106">
    <property type="entry name" value="adh_short"/>
    <property type="match status" value="1"/>
</dbReference>
<dbReference type="EMBL" id="WVUH01000041">
    <property type="protein sequence ID" value="MBO4205885.1"/>
    <property type="molecule type" value="Genomic_DNA"/>
</dbReference>
<comment type="caution">
    <text evidence="2">The sequence shown here is derived from an EMBL/GenBank/DDBJ whole genome shotgun (WGS) entry which is preliminary data.</text>
</comment>
<evidence type="ECO:0000313" key="2">
    <source>
        <dbReference type="EMBL" id="MBO4205885.1"/>
    </source>
</evidence>
<accession>A0ABS3VMW7</accession>
<organism evidence="2 3">
    <name type="scientific">Micromonospora echinofusca</name>
    <dbReference type="NCBI Taxonomy" id="47858"/>
    <lineage>
        <taxon>Bacteria</taxon>
        <taxon>Bacillati</taxon>
        <taxon>Actinomycetota</taxon>
        <taxon>Actinomycetes</taxon>
        <taxon>Micromonosporales</taxon>
        <taxon>Micromonosporaceae</taxon>
        <taxon>Micromonospora</taxon>
    </lineage>
</organism>
<keyword evidence="1" id="KW-0560">Oxidoreductase</keyword>
<dbReference type="PANTHER" id="PTHR43157">
    <property type="entry name" value="PHOSPHATIDYLINOSITOL-GLYCAN BIOSYNTHESIS CLASS F PROTEIN-RELATED"/>
    <property type="match status" value="1"/>
</dbReference>
<dbReference type="SUPFAM" id="SSF51735">
    <property type="entry name" value="NAD(P)-binding Rossmann-fold domains"/>
    <property type="match status" value="1"/>
</dbReference>
<evidence type="ECO:0000313" key="3">
    <source>
        <dbReference type="Proteomes" id="UP000823521"/>
    </source>
</evidence>
<dbReference type="PANTHER" id="PTHR43157:SF54">
    <property type="entry name" value="RETINOL DEHYDROGENASE 12-LIKE ISOFORM X1-RELATED"/>
    <property type="match status" value="1"/>
</dbReference>
<dbReference type="InterPro" id="IPR036291">
    <property type="entry name" value="NAD(P)-bd_dom_sf"/>
</dbReference>
<name>A0ABS3VMW7_MICEH</name>
<keyword evidence="3" id="KW-1185">Reference proteome</keyword>
<proteinExistence type="predicted"/>
<sequence>MTHAAPWTIADLPDQTGRTTVVTGASSGLGVAITRHLAGRGGRVIMAVRDTRKGDRVRRELRADNATADLDVRHLDLLDLDTVHRFVDGLRADRVPVDALVNNGGIGSVPRRLSPQGAESQLATNHLGHFTLTVLLLDHLSRGRNPVVVTVASGLYRLGRLDLADLAAERRYSPGGAYATSKLANVLFALELDRRLRAAGSPVRSLLAHPGMARTDLDRNSPPLTRAVGTVLGLLLRRPIDDAVTPILYAATETTAPTNRHIGPGRPWRPARPTFETLSGPATDPDLAVRLWSRSAQLTGVDLRSPVAER</sequence>
<dbReference type="Gene3D" id="3.40.50.720">
    <property type="entry name" value="NAD(P)-binding Rossmann-like Domain"/>
    <property type="match status" value="1"/>
</dbReference>
<dbReference type="Proteomes" id="UP000823521">
    <property type="component" value="Unassembled WGS sequence"/>
</dbReference>
<gene>
    <name evidence="2" type="ORF">GSF22_07680</name>
</gene>
<dbReference type="InterPro" id="IPR002347">
    <property type="entry name" value="SDR_fam"/>
</dbReference>